<dbReference type="GO" id="GO:0070012">
    <property type="term" value="F:oligopeptidase activity"/>
    <property type="evidence" value="ECO:0007669"/>
    <property type="project" value="TreeGrafter"/>
</dbReference>
<feature type="domain" description="Peptidase S9A N-terminal" evidence="6">
    <location>
        <begin position="11"/>
        <end position="254"/>
    </location>
</feature>
<dbReference type="InterPro" id="IPR002470">
    <property type="entry name" value="Peptidase_S9A"/>
</dbReference>
<dbReference type="Pfam" id="PF02897">
    <property type="entry name" value="Peptidase_S9_N"/>
    <property type="match status" value="1"/>
</dbReference>
<feature type="region of interest" description="Disordered" evidence="4">
    <location>
        <begin position="388"/>
        <end position="424"/>
    </location>
</feature>
<feature type="compositionally biased region" description="Low complexity" evidence="4">
    <location>
        <begin position="388"/>
        <end position="415"/>
    </location>
</feature>
<dbReference type="InterPro" id="IPR001375">
    <property type="entry name" value="Peptidase_S9_cat"/>
</dbReference>
<dbReference type="GO" id="GO:0005829">
    <property type="term" value="C:cytosol"/>
    <property type="evidence" value="ECO:0007669"/>
    <property type="project" value="TreeGrafter"/>
</dbReference>
<name>A0A921MCD4_9MICO</name>
<evidence type="ECO:0000313" key="7">
    <source>
        <dbReference type="EMBL" id="HJG79216.1"/>
    </source>
</evidence>
<evidence type="ECO:0000259" key="6">
    <source>
        <dbReference type="Pfam" id="PF02897"/>
    </source>
</evidence>
<dbReference type="GO" id="GO:0004252">
    <property type="term" value="F:serine-type endopeptidase activity"/>
    <property type="evidence" value="ECO:0007669"/>
    <property type="project" value="InterPro"/>
</dbReference>
<dbReference type="Proteomes" id="UP000784435">
    <property type="component" value="Unassembled WGS sequence"/>
</dbReference>
<dbReference type="Gene3D" id="3.40.50.1820">
    <property type="entry name" value="alpha/beta hydrolase"/>
    <property type="match status" value="1"/>
</dbReference>
<keyword evidence="2" id="KW-0378">Hydrolase</keyword>
<dbReference type="AlphaFoldDB" id="A0A921MCD4"/>
<dbReference type="Pfam" id="PF00326">
    <property type="entry name" value="Peptidase_S9"/>
    <property type="match status" value="1"/>
</dbReference>
<dbReference type="PRINTS" id="PR00862">
    <property type="entry name" value="PROLIGOPTASE"/>
</dbReference>
<evidence type="ECO:0000256" key="2">
    <source>
        <dbReference type="ARBA" id="ARBA00022801"/>
    </source>
</evidence>
<dbReference type="PANTHER" id="PTHR42881">
    <property type="entry name" value="PROLYL ENDOPEPTIDASE"/>
    <property type="match status" value="1"/>
</dbReference>
<evidence type="ECO:0000259" key="5">
    <source>
        <dbReference type="Pfam" id="PF00326"/>
    </source>
</evidence>
<accession>A0A921MCD4</accession>
<dbReference type="InterPro" id="IPR023302">
    <property type="entry name" value="Pept_S9A_N"/>
</dbReference>
<dbReference type="EMBL" id="DYUK01000049">
    <property type="protein sequence ID" value="HJG79216.1"/>
    <property type="molecule type" value="Genomic_DNA"/>
</dbReference>
<evidence type="ECO:0000256" key="4">
    <source>
        <dbReference type="SAM" id="MobiDB-lite"/>
    </source>
</evidence>
<sequence length="763" mass="82406">MTERMAPTPPDPHLWLEDIEGDDALAWVDAQNRRTLDAFFDADAQATSDAIRAALDSEDRIPGVSKLGEHYYNFWRDQQHPKGLWRRTTWGSYTKDAPQWEVLLDVDALAAADGVDWVFHGARVRRTDRRRALILLSPDGGDAHEVREFDLTTRTFVDEGFHLPTAKAQAAWLDDDTLLIATDFGPGSLTDSTYPRSARVLRRGQGLDEAREIRSVPQELLSIFTGVDRTPGFERALIVEAIDFYRSRTWVRDLPLTDAGLVPEDDLTAGWTLIDVPEDVSVDFDRDVLLFRPRTEWTGTGSGGAPFTIPAGALAVAPYDAYVHDGGAAAVTPRVLFSPETGPQPRTSLQGWSFTRDHLVLSFLTDVRSQLRIVDRADLLGDTVAEAAAGSADRGATAGAGSPAAGAEETAPGGSDLPGREFPGLDPLLSVGMGAIDPDDDATANDVWMTVSGFLTPTTLLRGTLGAGDSPDQAPAPVKRAPELFDATGLQVTQHMAQSQDGTRVPYFQVGPAASAAGADGQASPAPVLLDGYGGFEVSRLPGYAATIGVGWLEKGGTYVLANIRGGGEYGPQWHTAALRENRHRAYEDFVAVARDLVARGVTVPQSLACSGGSNGGLLVGNMLTQFPDDFGAVSCGVPLLDMRRYTQLSAGASWAAEYGDPDDPDDWEFIRTFSPYHLLDEPGERSYPPVLFWTATSDDRVGPVQARKMAAKMQAHGVEDVWFYEDREGGHSAASDNEQAARTRALSYAFLMRSLTGARTQG</sequence>
<reference evidence="7" key="1">
    <citation type="journal article" date="2021" name="PeerJ">
        <title>Extensive microbial diversity within the chicken gut microbiome revealed by metagenomics and culture.</title>
        <authorList>
            <person name="Gilroy R."/>
            <person name="Ravi A."/>
            <person name="Getino M."/>
            <person name="Pursley I."/>
            <person name="Horton D.L."/>
            <person name="Alikhan N.F."/>
            <person name="Baker D."/>
            <person name="Gharbi K."/>
            <person name="Hall N."/>
            <person name="Watson M."/>
            <person name="Adriaenssens E.M."/>
            <person name="Foster-Nyarko E."/>
            <person name="Jarju S."/>
            <person name="Secka A."/>
            <person name="Antonio M."/>
            <person name="Oren A."/>
            <person name="Chaudhuri R.R."/>
            <person name="La Ragione R."/>
            <person name="Hildebrand F."/>
            <person name="Pallen M.J."/>
        </authorList>
    </citation>
    <scope>NUCLEOTIDE SEQUENCE</scope>
    <source>
        <strain evidence="7">ChiGjej5B5-7349</strain>
    </source>
</reference>
<comment type="caution">
    <text evidence="7">The sequence shown here is derived from an EMBL/GenBank/DDBJ whole genome shotgun (WGS) entry which is preliminary data.</text>
</comment>
<dbReference type="SUPFAM" id="SSF53474">
    <property type="entry name" value="alpha/beta-Hydrolases"/>
    <property type="match status" value="1"/>
</dbReference>
<organism evidence="7 8">
    <name type="scientific">Brevibacterium senegalense</name>
    <dbReference type="NCBI Taxonomy" id="1033736"/>
    <lineage>
        <taxon>Bacteria</taxon>
        <taxon>Bacillati</taxon>
        <taxon>Actinomycetota</taxon>
        <taxon>Actinomycetes</taxon>
        <taxon>Micrococcales</taxon>
        <taxon>Brevibacteriaceae</taxon>
        <taxon>Brevibacterium</taxon>
    </lineage>
</organism>
<evidence type="ECO:0000313" key="8">
    <source>
        <dbReference type="Proteomes" id="UP000784435"/>
    </source>
</evidence>
<evidence type="ECO:0000256" key="3">
    <source>
        <dbReference type="ARBA" id="ARBA00022825"/>
    </source>
</evidence>
<evidence type="ECO:0000256" key="1">
    <source>
        <dbReference type="ARBA" id="ARBA00022670"/>
    </source>
</evidence>
<dbReference type="GO" id="GO:0006508">
    <property type="term" value="P:proteolysis"/>
    <property type="evidence" value="ECO:0007669"/>
    <property type="project" value="UniProtKB-KW"/>
</dbReference>
<gene>
    <name evidence="7" type="ORF">K8V08_02255</name>
</gene>
<dbReference type="PANTHER" id="PTHR42881:SF13">
    <property type="entry name" value="PROLYL ENDOPEPTIDASE"/>
    <property type="match status" value="1"/>
</dbReference>
<protein>
    <submittedName>
        <fullName evidence="7">Prolyl oligopeptidase family serine peptidase</fullName>
    </submittedName>
</protein>
<dbReference type="InterPro" id="IPR051167">
    <property type="entry name" value="Prolyl_oligopep/macrocyclase"/>
</dbReference>
<proteinExistence type="predicted"/>
<dbReference type="SUPFAM" id="SSF50993">
    <property type="entry name" value="Peptidase/esterase 'gauge' domain"/>
    <property type="match status" value="1"/>
</dbReference>
<reference evidence="7" key="2">
    <citation type="submission" date="2021-09" db="EMBL/GenBank/DDBJ databases">
        <authorList>
            <person name="Gilroy R."/>
        </authorList>
    </citation>
    <scope>NUCLEOTIDE SEQUENCE</scope>
    <source>
        <strain evidence="7">ChiGjej5B5-7349</strain>
    </source>
</reference>
<dbReference type="InterPro" id="IPR029058">
    <property type="entry name" value="AB_hydrolase_fold"/>
</dbReference>
<keyword evidence="1" id="KW-0645">Protease</keyword>
<keyword evidence="3" id="KW-0720">Serine protease</keyword>
<feature type="domain" description="Peptidase S9 prolyl oligopeptidase catalytic" evidence="5">
    <location>
        <begin position="552"/>
        <end position="756"/>
    </location>
</feature>